<protein>
    <recommendedName>
        <fullName evidence="2">Methyltransferase FkbM domain-containing protein</fullName>
    </recommendedName>
</protein>
<reference evidence="1" key="1">
    <citation type="journal article" date="2015" name="Nature">
        <title>Complex archaea that bridge the gap between prokaryotes and eukaryotes.</title>
        <authorList>
            <person name="Spang A."/>
            <person name="Saw J.H."/>
            <person name="Jorgensen S.L."/>
            <person name="Zaremba-Niedzwiedzka K."/>
            <person name="Martijn J."/>
            <person name="Lind A.E."/>
            <person name="van Eijk R."/>
            <person name="Schleper C."/>
            <person name="Guy L."/>
            <person name="Ettema T.J."/>
        </authorList>
    </citation>
    <scope>NUCLEOTIDE SEQUENCE</scope>
</reference>
<name>A0A0F9GF31_9ZZZZ</name>
<proteinExistence type="predicted"/>
<comment type="caution">
    <text evidence="1">The sequence shown here is derived from an EMBL/GenBank/DDBJ whole genome shotgun (WGS) entry which is preliminary data.</text>
</comment>
<evidence type="ECO:0008006" key="2">
    <source>
        <dbReference type="Google" id="ProtNLM"/>
    </source>
</evidence>
<dbReference type="EMBL" id="LAZR01026656">
    <property type="protein sequence ID" value="KKL68055.1"/>
    <property type="molecule type" value="Genomic_DNA"/>
</dbReference>
<organism evidence="1">
    <name type="scientific">marine sediment metagenome</name>
    <dbReference type="NCBI Taxonomy" id="412755"/>
    <lineage>
        <taxon>unclassified sequences</taxon>
        <taxon>metagenomes</taxon>
        <taxon>ecological metagenomes</taxon>
    </lineage>
</organism>
<evidence type="ECO:0000313" key="1">
    <source>
        <dbReference type="EMBL" id="KKL68055.1"/>
    </source>
</evidence>
<gene>
    <name evidence="1" type="ORF">LCGC14_2128820</name>
</gene>
<accession>A0A0F9GF31</accession>
<dbReference type="AlphaFoldDB" id="A0A0F9GF31"/>
<sequence>MPITQERENAVRQRGNPNLRDGPVDVSVVPWLDGCCRNVYSQYGEDGLLEAVFKRIGVTSSQCFEVGAYDGCAYSNVANLIDHGWGGVLIERDEGLHAACAKRYAERADVQCIREHVFPWTFEDILEKAGLPHAVDLGVIDIDEQDFWLWAGMRRYHPRVMVVEFGLGRPVDQVPPLIGYIEDAVPIIQAGENMIHYLGVTKGYTAVAVTKTNFVFVRNDCLNGTQQEQEQ</sequence>